<dbReference type="PANTHER" id="PTHR35807">
    <property type="entry name" value="TRANSCRIPTIONAL REGULATOR REDD-RELATED"/>
    <property type="match status" value="1"/>
</dbReference>
<evidence type="ECO:0000259" key="1">
    <source>
        <dbReference type="SMART" id="SM01043"/>
    </source>
</evidence>
<evidence type="ECO:0000313" key="2">
    <source>
        <dbReference type="EMBL" id="MDQ0438672.1"/>
    </source>
</evidence>
<comment type="caution">
    <text evidence="2">The sequence shown here is derived from an EMBL/GenBank/DDBJ whole genome shotgun (WGS) entry which is preliminary data.</text>
</comment>
<protein>
    <submittedName>
        <fullName evidence="2">Two-component SAPR family response regulator</fullName>
    </submittedName>
</protein>
<sequence length="495" mass="55110">MDATSIAHFFDDQRGLYGAVALLLPKLHANVALLVAGPDPLPMPEDAARLMVRSAEQLGFLTAPISFSRIRSNLKDWALSAAAGSGKRRGATVLMVDMGWAMRTTSAAANLPLWPATAMEFARETGMTIVSLYNRKTLLDEHLMLGLRGHPKVLTASGLRANPHWLPAEIAARGTLRQQFDHWLAGLSNAPPPASVQPAALPPPAQGGISFPDWLDRTPDPAAIAEGGERERWKIRCFGRLRIYRNDGTMVNWTVKGGATRKTKTLFAYLLHKGGQGAGIDELADLLWPEAETLEQSRNRLYHTVRSLRLALGGSDAEPDRSPIRREDSRYLLVPPEGSWIDIATFEQLCRQSDGHIRAGEDDEALICLEAADRLYTGDLFEDVPADYADDGERDWCFSRRFWFRQMFVRVQRDAARIQRNKGDFKAALFHCQKALSLDPVSEMAHEEAMRVLHAQGRREAIDRQYQLYIAALGRLEGRPATPALKGLYERLRSA</sequence>
<dbReference type="InterPro" id="IPR016032">
    <property type="entry name" value="Sig_transdc_resp-reg_C-effctor"/>
</dbReference>
<dbReference type="Pfam" id="PF03704">
    <property type="entry name" value="BTAD"/>
    <property type="match status" value="1"/>
</dbReference>
<dbReference type="SUPFAM" id="SSF48452">
    <property type="entry name" value="TPR-like"/>
    <property type="match status" value="1"/>
</dbReference>
<evidence type="ECO:0000313" key="3">
    <source>
        <dbReference type="Proteomes" id="UP001241603"/>
    </source>
</evidence>
<feature type="domain" description="Bacterial transcriptional activator" evidence="1">
    <location>
        <begin position="341"/>
        <end position="493"/>
    </location>
</feature>
<name>A0ABU0H9J9_9HYPH</name>
<dbReference type="InterPro" id="IPR011990">
    <property type="entry name" value="TPR-like_helical_dom_sf"/>
</dbReference>
<keyword evidence="3" id="KW-1185">Reference proteome</keyword>
<dbReference type="Gene3D" id="1.25.40.10">
    <property type="entry name" value="Tetratricopeptide repeat domain"/>
    <property type="match status" value="1"/>
</dbReference>
<dbReference type="Proteomes" id="UP001241603">
    <property type="component" value="Unassembled WGS sequence"/>
</dbReference>
<dbReference type="SMART" id="SM01043">
    <property type="entry name" value="BTAD"/>
    <property type="match status" value="1"/>
</dbReference>
<dbReference type="InterPro" id="IPR051677">
    <property type="entry name" value="AfsR-DnrI-RedD_regulator"/>
</dbReference>
<dbReference type="RefSeq" id="WP_266349570.1">
    <property type="nucleotide sequence ID" value="NZ_JAPKNG010000004.1"/>
</dbReference>
<reference evidence="2 3" key="1">
    <citation type="submission" date="2023-07" db="EMBL/GenBank/DDBJ databases">
        <title>Genomic Encyclopedia of Type Strains, Phase IV (KMG-IV): sequencing the most valuable type-strain genomes for metagenomic binning, comparative biology and taxonomic classification.</title>
        <authorList>
            <person name="Goeker M."/>
        </authorList>
    </citation>
    <scope>NUCLEOTIDE SEQUENCE [LARGE SCALE GENOMIC DNA]</scope>
    <source>
        <strain evidence="2 3">B6-8</strain>
    </source>
</reference>
<organism evidence="2 3">
    <name type="scientific">Kaistia dalseonensis</name>
    <dbReference type="NCBI Taxonomy" id="410840"/>
    <lineage>
        <taxon>Bacteria</taxon>
        <taxon>Pseudomonadati</taxon>
        <taxon>Pseudomonadota</taxon>
        <taxon>Alphaproteobacteria</taxon>
        <taxon>Hyphomicrobiales</taxon>
        <taxon>Kaistiaceae</taxon>
        <taxon>Kaistia</taxon>
    </lineage>
</organism>
<accession>A0ABU0H9J9</accession>
<dbReference type="Gene3D" id="1.10.10.10">
    <property type="entry name" value="Winged helix-like DNA-binding domain superfamily/Winged helix DNA-binding domain"/>
    <property type="match status" value="1"/>
</dbReference>
<dbReference type="EMBL" id="JAUSVO010000004">
    <property type="protein sequence ID" value="MDQ0438672.1"/>
    <property type="molecule type" value="Genomic_DNA"/>
</dbReference>
<dbReference type="InterPro" id="IPR005158">
    <property type="entry name" value="BTAD"/>
</dbReference>
<dbReference type="InterPro" id="IPR036388">
    <property type="entry name" value="WH-like_DNA-bd_sf"/>
</dbReference>
<dbReference type="SUPFAM" id="SSF46894">
    <property type="entry name" value="C-terminal effector domain of the bipartite response regulators"/>
    <property type="match status" value="1"/>
</dbReference>
<proteinExistence type="predicted"/>
<gene>
    <name evidence="2" type="ORF">QO014_003067</name>
</gene>